<feature type="binding site" evidence="9">
    <location>
        <position position="139"/>
    </location>
    <ligand>
        <name>Mg(2+)</name>
        <dbReference type="ChEBI" id="CHEBI:18420"/>
        <label>1</label>
    </ligand>
</feature>
<dbReference type="EMBL" id="AFYH01090147">
    <property type="status" value="NOT_ANNOTATED_CDS"/>
    <property type="molecule type" value="Genomic_DNA"/>
</dbReference>
<feature type="domain" description="Endonuclease/exonuclease/phosphatase" evidence="11">
    <location>
        <begin position="4"/>
        <end position="213"/>
    </location>
</feature>
<dbReference type="Pfam" id="PF03372">
    <property type="entry name" value="Exo_endo_phos"/>
    <property type="match status" value="1"/>
</dbReference>
<dbReference type="GO" id="GO:0008081">
    <property type="term" value="F:phosphoric diester hydrolase activity"/>
    <property type="evidence" value="ECO:0007669"/>
    <property type="project" value="TreeGrafter"/>
</dbReference>
<evidence type="ECO:0000256" key="6">
    <source>
        <dbReference type="ARBA" id="ARBA00022801"/>
    </source>
</evidence>
<dbReference type="EC" id="3.1.11.2" evidence="3"/>
<dbReference type="PANTHER" id="PTHR22748:SF26">
    <property type="entry name" value="ENDONUCLEASE_EXONUCLEASE_PHOSPHATASE DOMAIN-CONTAINING PROTEIN"/>
    <property type="match status" value="1"/>
</dbReference>
<dbReference type="Proteomes" id="UP000008672">
    <property type="component" value="Unassembled WGS sequence"/>
</dbReference>
<dbReference type="InterPro" id="IPR005135">
    <property type="entry name" value="Endo/exonuclease/phosphatase"/>
</dbReference>
<reference evidence="12" key="3">
    <citation type="submission" date="2025-09" db="UniProtKB">
        <authorList>
            <consortium name="Ensembl"/>
        </authorList>
    </citation>
    <scope>IDENTIFICATION</scope>
</reference>
<feature type="binding site" evidence="9">
    <location>
        <position position="137"/>
    </location>
    <ligand>
        <name>Mg(2+)</name>
        <dbReference type="ChEBI" id="CHEBI:18420"/>
        <label>1</label>
    </ligand>
</feature>
<dbReference type="GO" id="GO:0006284">
    <property type="term" value="P:base-excision repair"/>
    <property type="evidence" value="ECO:0007669"/>
    <property type="project" value="TreeGrafter"/>
</dbReference>
<evidence type="ECO:0000256" key="10">
    <source>
        <dbReference type="PIRSR" id="PIRSR604808-3"/>
    </source>
</evidence>
<evidence type="ECO:0000313" key="12">
    <source>
        <dbReference type="Ensembl" id="ENSLACP00000011396.1"/>
    </source>
</evidence>
<feature type="site" description="Transition state stabilizer" evidence="10">
    <location>
        <position position="139"/>
    </location>
</feature>
<evidence type="ECO:0000256" key="3">
    <source>
        <dbReference type="ARBA" id="ARBA00012115"/>
    </source>
</evidence>
<comment type="cofactor">
    <cofactor evidence="9">
        <name>Mg(2+)</name>
        <dbReference type="ChEBI" id="CHEBI:18420"/>
    </cofactor>
    <cofactor evidence="9">
        <name>Mn(2+)</name>
        <dbReference type="ChEBI" id="CHEBI:29035"/>
    </cofactor>
    <text evidence="9">Probably binds two magnesium or manganese ions per subunit.</text>
</comment>
<keyword evidence="13" id="KW-1185">Reference proteome</keyword>
<accession>H3AP25</accession>
<evidence type="ECO:0000256" key="5">
    <source>
        <dbReference type="ARBA" id="ARBA00022763"/>
    </source>
</evidence>
<evidence type="ECO:0000256" key="8">
    <source>
        <dbReference type="ARBA" id="ARBA00023204"/>
    </source>
</evidence>
<evidence type="ECO:0000256" key="9">
    <source>
        <dbReference type="PIRSR" id="PIRSR604808-2"/>
    </source>
</evidence>
<keyword evidence="4 9" id="KW-0479">Metal-binding</keyword>
<evidence type="ECO:0000313" key="13">
    <source>
        <dbReference type="Proteomes" id="UP000008672"/>
    </source>
</evidence>
<organism evidence="12 13">
    <name type="scientific">Latimeria chalumnae</name>
    <name type="common">Coelacanth</name>
    <dbReference type="NCBI Taxonomy" id="7897"/>
    <lineage>
        <taxon>Eukaryota</taxon>
        <taxon>Metazoa</taxon>
        <taxon>Chordata</taxon>
        <taxon>Craniata</taxon>
        <taxon>Vertebrata</taxon>
        <taxon>Euteleostomi</taxon>
        <taxon>Coelacanthiformes</taxon>
        <taxon>Coelacanthidae</taxon>
        <taxon>Latimeria</taxon>
    </lineage>
</organism>
<dbReference type="PANTHER" id="PTHR22748">
    <property type="entry name" value="AP ENDONUCLEASE"/>
    <property type="match status" value="1"/>
</dbReference>
<dbReference type="InterPro" id="IPR036691">
    <property type="entry name" value="Endo/exonu/phosph_ase_sf"/>
</dbReference>
<dbReference type="STRING" id="7897.ENSLACP00000011396"/>
<comment type="similarity">
    <text evidence="2">Belongs to the DNA repair enzymes AP/ExoA family.</text>
</comment>
<feature type="site" description="Important for catalytic activity" evidence="10">
    <location>
        <position position="200"/>
    </location>
</feature>
<evidence type="ECO:0000256" key="7">
    <source>
        <dbReference type="ARBA" id="ARBA00022842"/>
    </source>
</evidence>
<evidence type="ECO:0000259" key="11">
    <source>
        <dbReference type="Pfam" id="PF03372"/>
    </source>
</evidence>
<dbReference type="HOGENOM" id="CLU_000680_2_0_1"/>
<dbReference type="Gene3D" id="3.60.10.10">
    <property type="entry name" value="Endonuclease/exonuclease/phosphatase"/>
    <property type="match status" value="1"/>
</dbReference>
<dbReference type="InParanoid" id="H3AP25"/>
<reference evidence="13" key="1">
    <citation type="submission" date="2011-08" db="EMBL/GenBank/DDBJ databases">
        <title>The draft genome of Latimeria chalumnae.</title>
        <authorList>
            <person name="Di Palma F."/>
            <person name="Alfoldi J."/>
            <person name="Johnson J."/>
            <person name="Berlin A."/>
            <person name="Gnerre S."/>
            <person name="Jaffe D."/>
            <person name="MacCallum I."/>
            <person name="Young S."/>
            <person name="Walker B.J."/>
            <person name="Lander E."/>
            <person name="Lindblad-Toh K."/>
        </authorList>
    </citation>
    <scope>NUCLEOTIDE SEQUENCE [LARGE SCALE GENOMIC DNA]</scope>
    <source>
        <strain evidence="13">Wild caught</strain>
    </source>
</reference>
<keyword evidence="5" id="KW-0227">DNA damage</keyword>
<dbReference type="OMA" id="NDIIDCK"/>
<proteinExistence type="inferred from homology"/>
<feature type="binding site" evidence="9">
    <location>
        <position position="224"/>
    </location>
    <ligand>
        <name>Mg(2+)</name>
        <dbReference type="ChEBI" id="CHEBI:18420"/>
        <label>1</label>
    </ligand>
</feature>
<evidence type="ECO:0000256" key="1">
    <source>
        <dbReference type="ARBA" id="ARBA00000493"/>
    </source>
</evidence>
<feature type="binding site" evidence="9">
    <location>
        <position position="36"/>
    </location>
    <ligand>
        <name>Mg(2+)</name>
        <dbReference type="ChEBI" id="CHEBI:18420"/>
        <label>1</label>
    </ligand>
</feature>
<name>H3AP25_LATCH</name>
<dbReference type="InterPro" id="IPR004808">
    <property type="entry name" value="AP_endonuc_1"/>
</dbReference>
<protein>
    <recommendedName>
        <fullName evidence="3">exodeoxyribonuclease III</fullName>
        <ecNumber evidence="3">3.1.11.2</ecNumber>
    </recommendedName>
</protein>
<keyword evidence="9" id="KW-0464">Manganese</keyword>
<keyword evidence="6" id="KW-0378">Hydrolase</keyword>
<sequence>TTYISWNINGINHPIKRKRILNFLSSHRAQVALLQETHLTQIEHEKLRKGWVGKCFYSSYSSKARGVAILIKKNSPFRFISQSTDSNGRYIIVHGRWGSRPITLVSVYAPNIDDPLMVQNLFLRLAQYPSPWIIGGDFNCPLDTVMDRSSSTLAPCSHMAQTIVNSMGECNLTDIWRHLHPKTREYSHYSHTHKSLSQIDLFLISSSLIHCVQDCNFLPRYISDYSPVCVRLEASVDLQSSYRWRFDSQLLAREDSIGEIKAAIQEFFHFNNSRSSPPDIVWEAFKATIRGKVIALSSAHKKAFQQQTIDLERGLRGAETELYKNNSPENRGRVASLQHELNMLSSSRAERAMLRSRSRFYARGDKPGKMLAWQLRREEASRLIPSIRLPDGTLSFSPGVVNETFCNYYATLYSTQWGEGGLRGPMTSFLDGVKIPEISEEVRAQMGAPLSILEIEGAIDSLQKGKGGGKE</sequence>
<dbReference type="GO" id="GO:0046872">
    <property type="term" value="F:metal ion binding"/>
    <property type="evidence" value="ECO:0007669"/>
    <property type="project" value="UniProtKB-KW"/>
</dbReference>
<reference evidence="12" key="2">
    <citation type="submission" date="2025-08" db="UniProtKB">
        <authorList>
            <consortium name="Ensembl"/>
        </authorList>
    </citation>
    <scope>IDENTIFICATION</scope>
</reference>
<dbReference type="SUPFAM" id="SSF56219">
    <property type="entry name" value="DNase I-like"/>
    <property type="match status" value="1"/>
</dbReference>
<dbReference type="GeneTree" id="ENSGT00950000183016"/>
<keyword evidence="8" id="KW-0234">DNA repair</keyword>
<feature type="binding site" evidence="9">
    <location>
        <position position="7"/>
    </location>
    <ligand>
        <name>Mg(2+)</name>
        <dbReference type="ChEBI" id="CHEBI:18420"/>
        <label>1</label>
    </ligand>
</feature>
<dbReference type="GO" id="GO:0008311">
    <property type="term" value="F:double-stranded DNA 3'-5' DNA exonuclease activity"/>
    <property type="evidence" value="ECO:0007669"/>
    <property type="project" value="UniProtKB-EC"/>
</dbReference>
<keyword evidence="7 9" id="KW-0460">Magnesium</keyword>
<dbReference type="Ensembl" id="ENSLACT00000011482.1">
    <property type="protein sequence ID" value="ENSLACP00000011396.1"/>
    <property type="gene ID" value="ENSLACG00000010026.1"/>
</dbReference>
<dbReference type="GO" id="GO:0005634">
    <property type="term" value="C:nucleus"/>
    <property type="evidence" value="ECO:0007669"/>
    <property type="project" value="TreeGrafter"/>
</dbReference>
<evidence type="ECO:0000256" key="2">
    <source>
        <dbReference type="ARBA" id="ARBA00007092"/>
    </source>
</evidence>
<dbReference type="eggNOG" id="ENOG502S67M">
    <property type="taxonomic scope" value="Eukaryota"/>
</dbReference>
<dbReference type="CDD" id="cd09076">
    <property type="entry name" value="L1-EN"/>
    <property type="match status" value="1"/>
</dbReference>
<comment type="catalytic activity">
    <reaction evidence="1">
        <text>Exonucleolytic cleavage in the 3'- to 5'-direction to yield nucleoside 5'-phosphates.</text>
        <dbReference type="EC" id="3.1.11.2"/>
    </reaction>
</comment>
<dbReference type="GO" id="GO:0003906">
    <property type="term" value="F:DNA-(apurinic or apyrimidinic site) endonuclease activity"/>
    <property type="evidence" value="ECO:0007669"/>
    <property type="project" value="TreeGrafter"/>
</dbReference>
<evidence type="ECO:0000256" key="4">
    <source>
        <dbReference type="ARBA" id="ARBA00022723"/>
    </source>
</evidence>
<dbReference type="AlphaFoldDB" id="H3AP25"/>